<evidence type="ECO:0000256" key="1">
    <source>
        <dbReference type="SAM" id="SignalP"/>
    </source>
</evidence>
<keyword evidence="1" id="KW-0732">Signal</keyword>
<dbReference type="Proteomes" id="UP000579153">
    <property type="component" value="Unassembled WGS sequence"/>
</dbReference>
<keyword evidence="3" id="KW-1185">Reference proteome</keyword>
<evidence type="ECO:0000313" key="2">
    <source>
        <dbReference type="EMBL" id="MBB5783078.1"/>
    </source>
</evidence>
<accession>A0A7W9GFZ0</accession>
<name>A0A7W9GFZ0_9ACTN</name>
<protein>
    <submittedName>
        <fullName evidence="2">Uncharacterized protein</fullName>
    </submittedName>
</protein>
<sequence>MRNKIMRVLVPATALALAATVGAGPSASAQAGYIKSVHRTLAQCEAAGWKYSGDHEYWDCDWDSPFWALWVLK</sequence>
<feature type="signal peptide" evidence="1">
    <location>
        <begin position="1"/>
        <end position="23"/>
    </location>
</feature>
<gene>
    <name evidence="2" type="ORF">HD596_009834</name>
</gene>
<feature type="chain" id="PRO_5039192037" evidence="1">
    <location>
        <begin position="24"/>
        <end position="73"/>
    </location>
</feature>
<organism evidence="2 3">
    <name type="scientific">Nonomuraea jabiensis</name>
    <dbReference type="NCBI Taxonomy" id="882448"/>
    <lineage>
        <taxon>Bacteria</taxon>
        <taxon>Bacillati</taxon>
        <taxon>Actinomycetota</taxon>
        <taxon>Actinomycetes</taxon>
        <taxon>Streptosporangiales</taxon>
        <taxon>Streptosporangiaceae</taxon>
        <taxon>Nonomuraea</taxon>
    </lineage>
</organism>
<dbReference type="AlphaFoldDB" id="A0A7W9GFZ0"/>
<proteinExistence type="predicted"/>
<evidence type="ECO:0000313" key="3">
    <source>
        <dbReference type="Proteomes" id="UP000579153"/>
    </source>
</evidence>
<dbReference type="EMBL" id="JACHMB010000001">
    <property type="protein sequence ID" value="MBB5783078.1"/>
    <property type="molecule type" value="Genomic_DNA"/>
</dbReference>
<dbReference type="RefSeq" id="WP_185076082.1">
    <property type="nucleotide sequence ID" value="NZ_JACHMB010000001.1"/>
</dbReference>
<comment type="caution">
    <text evidence="2">The sequence shown here is derived from an EMBL/GenBank/DDBJ whole genome shotgun (WGS) entry which is preliminary data.</text>
</comment>
<reference evidence="2 3" key="1">
    <citation type="submission" date="2020-08" db="EMBL/GenBank/DDBJ databases">
        <title>Sequencing the genomes of 1000 actinobacteria strains.</title>
        <authorList>
            <person name="Klenk H.-P."/>
        </authorList>
    </citation>
    <scope>NUCLEOTIDE SEQUENCE [LARGE SCALE GENOMIC DNA]</scope>
    <source>
        <strain evidence="2 3">DSM 45507</strain>
    </source>
</reference>